<keyword evidence="6 10" id="KW-0653">Protein transport</keyword>
<dbReference type="GO" id="GO:0005789">
    <property type="term" value="C:endoplasmic reticulum membrane"/>
    <property type="evidence" value="ECO:0007669"/>
    <property type="project" value="UniProtKB-SubCell"/>
</dbReference>
<dbReference type="InterPro" id="IPR012990">
    <property type="entry name" value="Beta-sandwich_Sec23_24"/>
</dbReference>
<evidence type="ECO:0000259" key="15">
    <source>
        <dbReference type="Pfam" id="PF04815"/>
    </source>
</evidence>
<dbReference type="InterPro" id="IPR036180">
    <property type="entry name" value="Gelsolin-like_dom_sf"/>
</dbReference>
<dbReference type="Pfam" id="PF04811">
    <property type="entry name" value="Sec23_trunk"/>
    <property type="match status" value="1"/>
</dbReference>
<dbReference type="InterPro" id="IPR006895">
    <property type="entry name" value="Znf_Sec23_Sec24"/>
</dbReference>
<comment type="similarity">
    <text evidence="10">Belongs to the SEC23/SEC24 family. SEC23 subfamily.</text>
</comment>
<dbReference type="SUPFAM" id="SSF82919">
    <property type="entry name" value="Zn-finger domain of Sec23/24"/>
    <property type="match status" value="1"/>
</dbReference>
<dbReference type="InterPro" id="IPR037364">
    <property type="entry name" value="Sec23"/>
</dbReference>
<dbReference type="SMR" id="A0A445DKE9"/>
<dbReference type="GO" id="GO:0090110">
    <property type="term" value="P:COPII-coated vesicle cargo loading"/>
    <property type="evidence" value="ECO:0007669"/>
    <property type="project" value="TreeGrafter"/>
</dbReference>
<feature type="domain" description="Sec23/Sec24 beta-sandwich" evidence="16">
    <location>
        <begin position="442"/>
        <end position="542"/>
    </location>
</feature>
<reference evidence="17 18" key="1">
    <citation type="submission" date="2019-01" db="EMBL/GenBank/DDBJ databases">
        <title>Sequencing of cultivated peanut Arachis hypogaea provides insights into genome evolution and oil improvement.</title>
        <authorList>
            <person name="Chen X."/>
        </authorList>
    </citation>
    <scope>NUCLEOTIDE SEQUENCE [LARGE SCALE GENOMIC DNA]</scope>
    <source>
        <strain evidence="18">cv. Fuhuasheng</strain>
        <tissue evidence="17">Leaves</tissue>
    </source>
</reference>
<dbReference type="Gramene" id="arahy.Tifrunner.gnm2.ann2.Ah04g024600.1">
    <property type="protein sequence ID" value="arahy.Tifrunner.gnm2.ann2.Ah04g024600.1-CDS"/>
    <property type="gene ID" value="arahy.Tifrunner.gnm2.ann2.Ah04g024600"/>
</dbReference>
<dbReference type="AlphaFoldDB" id="A0A445DKE9"/>
<dbReference type="Pfam" id="PF04810">
    <property type="entry name" value="zf-Sec23_Sec24"/>
    <property type="match status" value="1"/>
</dbReference>
<dbReference type="PANTHER" id="PTHR11141:SF22">
    <property type="entry name" value="PROTEIN TRANSPORT PROTEIN SEC23 G"/>
    <property type="match status" value="1"/>
</dbReference>
<evidence type="ECO:0000256" key="3">
    <source>
        <dbReference type="ARBA" id="ARBA00022824"/>
    </source>
</evidence>
<evidence type="ECO:0000259" key="13">
    <source>
        <dbReference type="Pfam" id="PF04810"/>
    </source>
</evidence>
<dbReference type="Gene3D" id="3.40.20.10">
    <property type="entry name" value="Severin"/>
    <property type="match status" value="1"/>
</dbReference>
<dbReference type="InterPro" id="IPR036465">
    <property type="entry name" value="vWFA_dom_sf"/>
</dbReference>
<keyword evidence="4 10" id="KW-0862">Zinc</keyword>
<comment type="function">
    <text evidence="9 10">Component of the coat protein complex II (COPII) which promotes the formation of transport vesicles from the endoplasmic reticulum (ER). The coat has two main functions, the physical deformation of the endoplasmic reticulum membrane into vesicles and the selection of cargo molecules.</text>
</comment>
<keyword evidence="5 10" id="KW-0931">ER-Golgi transport</keyword>
<evidence type="ECO:0000313" key="17">
    <source>
        <dbReference type="EMBL" id="RYR63640.1"/>
    </source>
</evidence>
<keyword evidence="1 10" id="KW-0813">Transport</keyword>
<dbReference type="InterPro" id="IPR036174">
    <property type="entry name" value="Znf_Sec23_Sec24_sf"/>
</dbReference>
<evidence type="ECO:0000256" key="6">
    <source>
        <dbReference type="ARBA" id="ARBA00022927"/>
    </source>
</evidence>
<evidence type="ECO:0000313" key="18">
    <source>
        <dbReference type="Proteomes" id="UP000289738"/>
    </source>
</evidence>
<evidence type="ECO:0000259" key="12">
    <source>
        <dbReference type="Pfam" id="PF00626"/>
    </source>
</evidence>
<protein>
    <recommendedName>
        <fullName evidence="10">Protein transport protein SEC23</fullName>
    </recommendedName>
</protein>
<evidence type="ECO:0000256" key="5">
    <source>
        <dbReference type="ARBA" id="ARBA00022892"/>
    </source>
</evidence>
<dbReference type="CDD" id="cd11287">
    <property type="entry name" value="Sec23_C"/>
    <property type="match status" value="1"/>
</dbReference>
<evidence type="ECO:0000259" key="14">
    <source>
        <dbReference type="Pfam" id="PF04811"/>
    </source>
</evidence>
<evidence type="ECO:0000256" key="4">
    <source>
        <dbReference type="ARBA" id="ARBA00022833"/>
    </source>
</evidence>
<evidence type="ECO:0000256" key="1">
    <source>
        <dbReference type="ARBA" id="ARBA00022448"/>
    </source>
</evidence>
<dbReference type="PANTHER" id="PTHR11141">
    <property type="entry name" value="PROTEIN TRANSPORT PROTEIN SEC23"/>
    <property type="match status" value="1"/>
</dbReference>
<accession>A0A445DKE9</accession>
<comment type="subcellular location">
    <subcellularLocation>
        <location evidence="10">Cytoplasmic vesicle</location>
        <location evidence="10">COPII-coated vesicle membrane</location>
        <topology evidence="10">Peripheral membrane protein</topology>
        <orientation evidence="10">Cytoplasmic side</orientation>
    </subcellularLocation>
    <subcellularLocation>
        <location evidence="10">Endoplasmic reticulum membrane</location>
        <topology evidence="10">Peripheral membrane protein</topology>
        <orientation evidence="10">Cytoplasmic side</orientation>
    </subcellularLocation>
</comment>
<dbReference type="InterPro" id="IPR006900">
    <property type="entry name" value="Sec23/24_helical_dom"/>
</dbReference>
<dbReference type="EMBL" id="SDMP01000004">
    <property type="protein sequence ID" value="RYR63640.1"/>
    <property type="molecule type" value="Genomic_DNA"/>
</dbReference>
<dbReference type="GO" id="GO:0006886">
    <property type="term" value="P:intracellular protein transport"/>
    <property type="evidence" value="ECO:0007669"/>
    <property type="project" value="InterPro"/>
</dbReference>
<evidence type="ECO:0000256" key="11">
    <source>
        <dbReference type="SAM" id="MobiDB-lite"/>
    </source>
</evidence>
<sequence length="796" mass="88763">MDFLELEAVEGLRWSWNSWPTSKSEASSLIIPLSIMCTPLMQPPELPIVPCDPLNCSRCDAVLNPYARLDYQSRIWHCPFCSQRNPFPRSYSDIADTNLPAKLFPTYSSVEYAPAHVPSSSNSLLSRAPITPPSSSSSLPPRVLSSSFSSSSSLVSVAAAAADPRGPGLGPGPALVFVVDLSSAEDELRALKKELLLVMEQLPENTLVGLVTFDSMVYVHDLGYSECSKVILFHGDREVSSNQTRQFLNISHAHHQLHHGQTPVVPKQGYLLPISECEFSITAAIEEIHCMWKYTSGRRPLRSTGAAISAALGVLESCLINTGSRIMVFTSGPATLGPGVVVDSDLAQAMRTHQHIMNGHARHHEKSCSFYKRVSKRLCDASVVLDLFACSLDQVGAAELRKPVERSGGFMILAESFESDQFRKCLRHLFERDDGGYLKMNFDATIEVVTTKDVKICGALGPCVSLRKKNSLVSESEVGEGGTCMWKLNTLTDKTCIAFFFQVSNEQKIQPGSAFLIQFITRYRQGNLGIRKRVTTAARRWVGNYSTDIAAGFDQEAAASVMARLAILRAETCYARDVIRWLDDTLIRFASKFGDYVPEDPSTFRLSSNFSLYPQFMFHLRRSQFIDVCNTTPDETAFFRLMLNREGVVGSLIMIQPTLFQYSFDGPPVPVLLDIRSIYPDVILLFDSYFHVVIHYGSKITQWRKLGYDRDPNHENFRKLLEAPELDAQQLVMERVPVPKFIRCDQHSSQARFLLAKLNPSVTQNSTYTDGSDIVFTDDLSLQVFLDHLQVLAVQG</sequence>
<dbReference type="InterPro" id="IPR036175">
    <property type="entry name" value="Sec23/24_helical_dom_sf"/>
</dbReference>
<dbReference type="STRING" id="3818.A0A445DKE9"/>
<dbReference type="Pfam" id="PF04815">
    <property type="entry name" value="Sec23_helical"/>
    <property type="match status" value="1"/>
</dbReference>
<feature type="domain" description="Zinc finger Sec23/Sec24-type" evidence="13">
    <location>
        <begin position="53"/>
        <end position="91"/>
    </location>
</feature>
<dbReference type="GO" id="GO:0070971">
    <property type="term" value="C:endoplasmic reticulum exit site"/>
    <property type="evidence" value="ECO:0007669"/>
    <property type="project" value="TreeGrafter"/>
</dbReference>
<dbReference type="SUPFAM" id="SSF81995">
    <property type="entry name" value="beta-sandwich domain of Sec23/24"/>
    <property type="match status" value="1"/>
</dbReference>
<name>A0A445DKE9_ARAHY</name>
<dbReference type="SUPFAM" id="SSF82754">
    <property type="entry name" value="C-terminal, gelsolin-like domain of Sec23/24"/>
    <property type="match status" value="1"/>
</dbReference>
<dbReference type="FunFam" id="2.30.30.380:FF:000001">
    <property type="entry name" value="Protein transport protein SEC23"/>
    <property type="match status" value="1"/>
</dbReference>
<evidence type="ECO:0000259" key="16">
    <source>
        <dbReference type="Pfam" id="PF08033"/>
    </source>
</evidence>
<evidence type="ECO:0000256" key="9">
    <source>
        <dbReference type="ARBA" id="ARBA00025471"/>
    </source>
</evidence>
<evidence type="ECO:0000256" key="8">
    <source>
        <dbReference type="ARBA" id="ARBA00023329"/>
    </source>
</evidence>
<dbReference type="InterPro" id="IPR037550">
    <property type="entry name" value="Sec23_C"/>
</dbReference>
<dbReference type="FunFam" id="2.60.40.1670:FF:000010">
    <property type="entry name" value="Protein transport protein SEC23"/>
    <property type="match status" value="1"/>
</dbReference>
<dbReference type="Gene3D" id="2.60.40.1670">
    <property type="entry name" value="beta-sandwich domain of Sec23/24"/>
    <property type="match status" value="1"/>
</dbReference>
<dbReference type="OrthoDB" id="10256289at2759"/>
<dbReference type="InterPro" id="IPR029006">
    <property type="entry name" value="ADF-H/Gelsolin-like_dom_sf"/>
</dbReference>
<feature type="region of interest" description="Disordered" evidence="11">
    <location>
        <begin position="120"/>
        <end position="141"/>
    </location>
</feature>
<dbReference type="GO" id="GO:0008270">
    <property type="term" value="F:zinc ion binding"/>
    <property type="evidence" value="ECO:0007669"/>
    <property type="project" value="InterPro"/>
</dbReference>
<dbReference type="FunFam" id="3.40.20.10:FF:000014">
    <property type="entry name" value="Protein transport protein SEC23"/>
    <property type="match status" value="1"/>
</dbReference>
<evidence type="ECO:0000256" key="7">
    <source>
        <dbReference type="ARBA" id="ARBA00023136"/>
    </source>
</evidence>
<dbReference type="SUPFAM" id="SSF81811">
    <property type="entry name" value="Helical domain of Sec23/24"/>
    <property type="match status" value="1"/>
</dbReference>
<feature type="domain" description="Sec23/Sec24 helical" evidence="15">
    <location>
        <begin position="554"/>
        <end position="651"/>
    </location>
</feature>
<gene>
    <name evidence="17" type="ORF">Ahy_A04g021419</name>
</gene>
<dbReference type="InterPro" id="IPR006896">
    <property type="entry name" value="Sec23/24_trunk_dom"/>
</dbReference>
<feature type="domain" description="Sec23/Sec24 trunk" evidence="14">
    <location>
        <begin position="173"/>
        <end position="431"/>
    </location>
</feature>
<dbReference type="SUPFAM" id="SSF53300">
    <property type="entry name" value="vWA-like"/>
    <property type="match status" value="1"/>
</dbReference>
<keyword evidence="8 10" id="KW-0968">Cytoplasmic vesicle</keyword>
<dbReference type="GO" id="GO:0005096">
    <property type="term" value="F:GTPase activator activity"/>
    <property type="evidence" value="ECO:0007669"/>
    <property type="project" value="TreeGrafter"/>
</dbReference>
<dbReference type="FunFam" id="3.40.50.410:FF:000043">
    <property type="entry name" value="Protein transport protein SEC23"/>
    <property type="match status" value="1"/>
</dbReference>
<keyword evidence="7 10" id="KW-0472">Membrane</keyword>
<feature type="domain" description="Gelsolin-like" evidence="12">
    <location>
        <begin position="668"/>
        <end position="754"/>
    </location>
</feature>
<dbReference type="Gene3D" id="1.20.120.730">
    <property type="entry name" value="Sec23/Sec24 helical domain"/>
    <property type="match status" value="1"/>
</dbReference>
<dbReference type="Proteomes" id="UP000289738">
    <property type="component" value="Chromosome A04"/>
</dbReference>
<keyword evidence="3 10" id="KW-0256">Endoplasmic reticulum</keyword>
<keyword evidence="10" id="KW-0963">Cytoplasm</keyword>
<dbReference type="Gene3D" id="2.30.30.380">
    <property type="entry name" value="Zn-finger domain of Sec23/24"/>
    <property type="match status" value="1"/>
</dbReference>
<keyword evidence="2 10" id="KW-0479">Metal-binding</keyword>
<dbReference type="Pfam" id="PF00626">
    <property type="entry name" value="Gelsolin"/>
    <property type="match status" value="1"/>
</dbReference>
<keyword evidence="18" id="KW-1185">Reference proteome</keyword>
<dbReference type="Pfam" id="PF08033">
    <property type="entry name" value="Sec23_BS"/>
    <property type="match status" value="1"/>
</dbReference>
<dbReference type="GO" id="GO:0030127">
    <property type="term" value="C:COPII vesicle coat"/>
    <property type="evidence" value="ECO:0007669"/>
    <property type="project" value="InterPro"/>
</dbReference>
<proteinExistence type="inferred from homology"/>
<dbReference type="Gene3D" id="3.40.50.410">
    <property type="entry name" value="von Willebrand factor, type A domain"/>
    <property type="match status" value="1"/>
</dbReference>
<organism evidence="17 18">
    <name type="scientific">Arachis hypogaea</name>
    <name type="common">Peanut</name>
    <dbReference type="NCBI Taxonomy" id="3818"/>
    <lineage>
        <taxon>Eukaryota</taxon>
        <taxon>Viridiplantae</taxon>
        <taxon>Streptophyta</taxon>
        <taxon>Embryophyta</taxon>
        <taxon>Tracheophyta</taxon>
        <taxon>Spermatophyta</taxon>
        <taxon>Magnoliopsida</taxon>
        <taxon>eudicotyledons</taxon>
        <taxon>Gunneridae</taxon>
        <taxon>Pentapetalae</taxon>
        <taxon>rosids</taxon>
        <taxon>fabids</taxon>
        <taxon>Fabales</taxon>
        <taxon>Fabaceae</taxon>
        <taxon>Papilionoideae</taxon>
        <taxon>50 kb inversion clade</taxon>
        <taxon>dalbergioids sensu lato</taxon>
        <taxon>Dalbergieae</taxon>
        <taxon>Pterocarpus clade</taxon>
        <taxon>Arachis</taxon>
    </lineage>
</organism>
<evidence type="ECO:0000256" key="2">
    <source>
        <dbReference type="ARBA" id="ARBA00022723"/>
    </source>
</evidence>
<dbReference type="InterPro" id="IPR007123">
    <property type="entry name" value="Gelsolin-like_dom"/>
</dbReference>
<evidence type="ECO:0000256" key="10">
    <source>
        <dbReference type="RuleBase" id="RU365030"/>
    </source>
</evidence>
<comment type="caution">
    <text evidence="17">The sequence shown here is derived from an EMBL/GenBank/DDBJ whole genome shotgun (WGS) entry which is preliminary data.</text>
</comment>